<evidence type="ECO:0000313" key="3">
    <source>
        <dbReference type="Proteomes" id="UP001500879"/>
    </source>
</evidence>
<accession>A0ABN0YXD9</accession>
<protein>
    <submittedName>
        <fullName evidence="2">Uncharacterized protein</fullName>
    </submittedName>
</protein>
<name>A0ABN0YXD9_9ACTN</name>
<sequence>MTHILLPERALVTLWSAAEGEHGRGATGILDAELGGGSAVVVGVDHLTHLSIHNADRAPAEADTAAVVARTPSPSVKSPIPSPS</sequence>
<reference evidence="2 3" key="1">
    <citation type="journal article" date="2019" name="Int. J. Syst. Evol. Microbiol.">
        <title>The Global Catalogue of Microorganisms (GCM) 10K type strain sequencing project: providing services to taxonomists for standard genome sequencing and annotation.</title>
        <authorList>
            <consortium name="The Broad Institute Genomics Platform"/>
            <consortium name="The Broad Institute Genome Sequencing Center for Infectious Disease"/>
            <person name="Wu L."/>
            <person name="Ma J."/>
        </authorList>
    </citation>
    <scope>NUCLEOTIDE SEQUENCE [LARGE SCALE GENOMIC DNA]</scope>
    <source>
        <strain evidence="2 3">JCM 4788</strain>
    </source>
</reference>
<organism evidence="2 3">
    <name type="scientific">Streptomyces luteireticuli</name>
    <dbReference type="NCBI Taxonomy" id="173858"/>
    <lineage>
        <taxon>Bacteria</taxon>
        <taxon>Bacillati</taxon>
        <taxon>Actinomycetota</taxon>
        <taxon>Actinomycetes</taxon>
        <taxon>Kitasatosporales</taxon>
        <taxon>Streptomycetaceae</taxon>
        <taxon>Streptomyces</taxon>
    </lineage>
</organism>
<dbReference type="EMBL" id="BAAABX010000048">
    <property type="protein sequence ID" value="GAA0417754.1"/>
    <property type="molecule type" value="Genomic_DNA"/>
</dbReference>
<comment type="caution">
    <text evidence="2">The sequence shown here is derived from an EMBL/GenBank/DDBJ whole genome shotgun (WGS) entry which is preliminary data.</text>
</comment>
<proteinExistence type="predicted"/>
<evidence type="ECO:0000256" key="1">
    <source>
        <dbReference type="SAM" id="MobiDB-lite"/>
    </source>
</evidence>
<keyword evidence="3" id="KW-1185">Reference proteome</keyword>
<feature type="region of interest" description="Disordered" evidence="1">
    <location>
        <begin position="63"/>
        <end position="84"/>
    </location>
</feature>
<gene>
    <name evidence="2" type="ORF">GCM10010357_43870</name>
</gene>
<evidence type="ECO:0000313" key="2">
    <source>
        <dbReference type="EMBL" id="GAA0417754.1"/>
    </source>
</evidence>
<dbReference type="Proteomes" id="UP001500879">
    <property type="component" value="Unassembled WGS sequence"/>
</dbReference>